<dbReference type="Proteomes" id="UP000033220">
    <property type="component" value="Chromosome DSM 122"/>
</dbReference>
<dbReference type="RefSeq" id="WP_014414143.1">
    <property type="nucleotide sequence ID" value="NC_017059.1"/>
</dbReference>
<accession>H6SRH4</accession>
<dbReference type="InterPro" id="IPR050397">
    <property type="entry name" value="Env_Response_Regulators"/>
</dbReference>
<dbReference type="eggNOG" id="COG0664">
    <property type="taxonomic scope" value="Bacteria"/>
</dbReference>
<dbReference type="SMART" id="SM00100">
    <property type="entry name" value="cNMP"/>
    <property type="match status" value="1"/>
</dbReference>
<organism evidence="2 3">
    <name type="scientific">Pararhodospirillum photometricum DSM 122</name>
    <dbReference type="NCBI Taxonomy" id="1150469"/>
    <lineage>
        <taxon>Bacteria</taxon>
        <taxon>Pseudomonadati</taxon>
        <taxon>Pseudomonadota</taxon>
        <taxon>Alphaproteobacteria</taxon>
        <taxon>Rhodospirillales</taxon>
        <taxon>Rhodospirillaceae</taxon>
        <taxon>Pararhodospirillum</taxon>
    </lineage>
</organism>
<dbReference type="InterPro" id="IPR000595">
    <property type="entry name" value="cNMP-bd_dom"/>
</dbReference>
<dbReference type="Pfam" id="PF00027">
    <property type="entry name" value="cNMP_binding"/>
    <property type="match status" value="1"/>
</dbReference>
<dbReference type="PANTHER" id="PTHR24567:SF74">
    <property type="entry name" value="HTH-TYPE TRANSCRIPTIONAL REGULATOR ARCR"/>
    <property type="match status" value="1"/>
</dbReference>
<protein>
    <submittedName>
        <fullName evidence="2">Cyclic nucleotide-binding domain (CNMP-BD) protein</fullName>
    </submittedName>
</protein>
<dbReference type="InterPro" id="IPR014710">
    <property type="entry name" value="RmlC-like_jellyroll"/>
</dbReference>
<evidence type="ECO:0000313" key="3">
    <source>
        <dbReference type="Proteomes" id="UP000033220"/>
    </source>
</evidence>
<evidence type="ECO:0000313" key="2">
    <source>
        <dbReference type="EMBL" id="CCG07503.1"/>
    </source>
</evidence>
<dbReference type="HOGENOM" id="CLU_075053_16_4_5"/>
<proteinExistence type="predicted"/>
<gene>
    <name evidence="2" type="ORF">RSPPHO_00877</name>
</gene>
<dbReference type="AlphaFoldDB" id="H6SRH4"/>
<dbReference type="SUPFAM" id="SSF51206">
    <property type="entry name" value="cAMP-binding domain-like"/>
    <property type="match status" value="1"/>
</dbReference>
<dbReference type="STRING" id="1150469.RSPPHO_00877"/>
<dbReference type="GO" id="GO:0003700">
    <property type="term" value="F:DNA-binding transcription factor activity"/>
    <property type="evidence" value="ECO:0007669"/>
    <property type="project" value="TreeGrafter"/>
</dbReference>
<dbReference type="EMBL" id="HE663493">
    <property type="protein sequence ID" value="CCG07503.1"/>
    <property type="molecule type" value="Genomic_DNA"/>
</dbReference>
<reference evidence="2 3" key="1">
    <citation type="submission" date="2012-02" db="EMBL/GenBank/DDBJ databases">
        <title>Shotgun genome sequence of Phaeospirillum photometricum DSM 122.</title>
        <authorList>
            <person name="Duquesne K."/>
            <person name="Sturgis J."/>
        </authorList>
    </citation>
    <scope>NUCLEOTIDE SEQUENCE [LARGE SCALE GENOMIC DNA]</scope>
    <source>
        <strain evidence="3">DSM122</strain>
    </source>
</reference>
<dbReference type="KEGG" id="rpm:RSPPHO_00877"/>
<dbReference type="CDD" id="cd00038">
    <property type="entry name" value="CAP_ED"/>
    <property type="match status" value="1"/>
</dbReference>
<dbReference type="PRINTS" id="PR00103">
    <property type="entry name" value="CAMPKINASE"/>
</dbReference>
<dbReference type="Gene3D" id="2.60.120.10">
    <property type="entry name" value="Jelly Rolls"/>
    <property type="match status" value="1"/>
</dbReference>
<dbReference type="OrthoDB" id="9809206at2"/>
<dbReference type="PROSITE" id="PS50042">
    <property type="entry name" value="CNMP_BINDING_3"/>
    <property type="match status" value="1"/>
</dbReference>
<feature type="domain" description="Cyclic nucleotide-binding" evidence="1">
    <location>
        <begin position="10"/>
        <end position="111"/>
    </location>
</feature>
<dbReference type="InterPro" id="IPR018490">
    <property type="entry name" value="cNMP-bd_dom_sf"/>
</dbReference>
<evidence type="ECO:0000259" key="1">
    <source>
        <dbReference type="PROSITE" id="PS50042"/>
    </source>
</evidence>
<keyword evidence="3" id="KW-1185">Reference proteome</keyword>
<dbReference type="PANTHER" id="PTHR24567">
    <property type="entry name" value="CRP FAMILY TRANSCRIPTIONAL REGULATORY PROTEIN"/>
    <property type="match status" value="1"/>
</dbReference>
<dbReference type="GO" id="GO:0005829">
    <property type="term" value="C:cytosol"/>
    <property type="evidence" value="ECO:0007669"/>
    <property type="project" value="TreeGrafter"/>
</dbReference>
<dbReference type="PATRIC" id="fig|1150469.3.peg.1011"/>
<name>H6SRH4_PARPM</name>
<sequence length="126" mass="13827">MAGPPLFQRRTYLEGTVLFRQGDPPDGVYMVESGLVEIVVRRIDGEEKILGTVGPGEMFGEMALIDDKPRMATARVALEAKLVLIPAAAFQAQLKTINPVMSRVMGQLTQRIRALATELSLQSRSE</sequence>